<accession>A0A929WZT5</accession>
<comment type="caution">
    <text evidence="2">The sequence shown here is derived from an EMBL/GenBank/DDBJ whole genome shotgun (WGS) entry which is preliminary data.</text>
</comment>
<evidence type="ECO:0000313" key="3">
    <source>
        <dbReference type="Proteomes" id="UP000704068"/>
    </source>
</evidence>
<sequence>MHKTLLLLFLPALIACAGKTSSKPKESNNQQASEQTQVVVAVPMTLDVLPLLVADAHGYFKQHNIPIVFRVYPSQADCDTAFLGQAQGICTDRLGQAHLGSVAQSEAPLLVMHRKWGLVASAGLRIRHLKEMKDRTVAAAKYSYSDETCTEALKQNGLPDNFVLRPRINSFTICSAMVQGGQVDGAVLPEPYLTEAVENGCKLLYSGTSAQSFLLIKRKSMSRIDTRRLPAVYNQASDSINQRGISFCQDILMRQYHLNPAVINKLKLPHYARQ</sequence>
<evidence type="ECO:0000256" key="1">
    <source>
        <dbReference type="SAM" id="SignalP"/>
    </source>
</evidence>
<name>A0A929WZT5_9BACT</name>
<proteinExistence type="predicted"/>
<protein>
    <recommendedName>
        <fullName evidence="4">ABC transporter substrate-binding protein</fullName>
    </recommendedName>
</protein>
<dbReference type="Proteomes" id="UP000704068">
    <property type="component" value="Unassembled WGS sequence"/>
</dbReference>
<evidence type="ECO:0000313" key="2">
    <source>
        <dbReference type="EMBL" id="MBF0971052.1"/>
    </source>
</evidence>
<gene>
    <name evidence="2" type="ORF">HXK21_08450</name>
</gene>
<evidence type="ECO:0008006" key="4">
    <source>
        <dbReference type="Google" id="ProtNLM"/>
    </source>
</evidence>
<dbReference type="EMBL" id="JABZGR010000036">
    <property type="protein sequence ID" value="MBF0971052.1"/>
    <property type="molecule type" value="Genomic_DNA"/>
</dbReference>
<reference evidence="2" key="1">
    <citation type="submission" date="2020-04" db="EMBL/GenBank/DDBJ databases">
        <title>Deep metagenomics examines the oral microbiome during advanced dental caries in children, revealing novel taxa and co-occurrences with host molecules.</title>
        <authorList>
            <person name="Baker J.L."/>
            <person name="Morton J.T."/>
            <person name="Dinis M."/>
            <person name="Alvarez R."/>
            <person name="Tran N.C."/>
            <person name="Knight R."/>
            <person name="Edlund A."/>
        </authorList>
    </citation>
    <scope>NUCLEOTIDE SEQUENCE</scope>
    <source>
        <strain evidence="2">JCVI_34_bin.1</strain>
    </source>
</reference>
<dbReference type="PROSITE" id="PS51257">
    <property type="entry name" value="PROKAR_LIPOPROTEIN"/>
    <property type="match status" value="1"/>
</dbReference>
<feature type="signal peptide" evidence="1">
    <location>
        <begin position="1"/>
        <end position="17"/>
    </location>
</feature>
<dbReference type="RefSeq" id="WP_303764642.1">
    <property type="nucleotide sequence ID" value="NZ_JABZGR010000036.1"/>
</dbReference>
<dbReference type="AlphaFoldDB" id="A0A929WZT5"/>
<dbReference type="Gene3D" id="3.40.190.10">
    <property type="entry name" value="Periplasmic binding protein-like II"/>
    <property type="match status" value="2"/>
</dbReference>
<feature type="chain" id="PRO_5036979926" description="ABC transporter substrate-binding protein" evidence="1">
    <location>
        <begin position="18"/>
        <end position="274"/>
    </location>
</feature>
<dbReference type="SUPFAM" id="SSF53850">
    <property type="entry name" value="Periplasmic binding protein-like II"/>
    <property type="match status" value="1"/>
</dbReference>
<keyword evidence="1" id="KW-0732">Signal</keyword>
<organism evidence="2 3">
    <name type="scientific">Alloprevotella tannerae</name>
    <dbReference type="NCBI Taxonomy" id="76122"/>
    <lineage>
        <taxon>Bacteria</taxon>
        <taxon>Pseudomonadati</taxon>
        <taxon>Bacteroidota</taxon>
        <taxon>Bacteroidia</taxon>
        <taxon>Bacteroidales</taxon>
        <taxon>Prevotellaceae</taxon>
        <taxon>Alloprevotella</taxon>
    </lineage>
</organism>